<sequence>MLDKLKSLRKELHQFPEVSGNESQTAERIKAFISQNSRPTQILEGLGGNGLAVVYEISSDGPVIAIRCELDALPIPEKNEFAHRSKNQGISHKCGHDGHMAIVAGLALWVAEPHFKKGTIVLLFQPAEETGQGAAQILADTRFQALNIEYIFALHNIPGYPLHSVLVPKKGFSAEVLSFALHLKGKESHASEPAKGINPAHCMAEVIQRFDALNINYPENPNYKILTPIYMHMGEKSYGISPALGELHYTVRTWRPETMETLRKEIENICYHISKSNSIMYSLDWFEHFPASLNDAQGVTLVTEVAHKNGFNVIEKSVPFSFGEDFGWFSKNYRATMFGVGAGENVPALHHADYDFPDALISTGIEMFKSVIKEILKE</sequence>
<feature type="domain" description="Peptidase M20 dimerisation" evidence="3">
    <location>
        <begin position="177"/>
        <end position="273"/>
    </location>
</feature>
<dbReference type="Pfam" id="PF07687">
    <property type="entry name" value="M20_dimer"/>
    <property type="match status" value="1"/>
</dbReference>
<dbReference type="InterPro" id="IPR011650">
    <property type="entry name" value="Peptidase_M20_dimer"/>
</dbReference>
<gene>
    <name evidence="4" type="ORF">F0361_13105</name>
</gene>
<comment type="caution">
    <text evidence="4">The sequence shown here is derived from an EMBL/GenBank/DDBJ whole genome shotgun (WGS) entry which is preliminary data.</text>
</comment>
<accession>A0A5B2TQM9</accession>
<protein>
    <submittedName>
        <fullName evidence="4">Amidohydrolase</fullName>
    </submittedName>
</protein>
<dbReference type="PIRSF" id="PIRSF005962">
    <property type="entry name" value="Pept_M20D_amidohydro"/>
    <property type="match status" value="1"/>
</dbReference>
<dbReference type="Pfam" id="PF01546">
    <property type="entry name" value="Peptidase_M20"/>
    <property type="match status" value="1"/>
</dbReference>
<evidence type="ECO:0000259" key="3">
    <source>
        <dbReference type="Pfam" id="PF07687"/>
    </source>
</evidence>
<dbReference type="InterPro" id="IPR017439">
    <property type="entry name" value="Amidohydrolase"/>
</dbReference>
<evidence type="ECO:0000256" key="1">
    <source>
        <dbReference type="ARBA" id="ARBA00022801"/>
    </source>
</evidence>
<dbReference type="RefSeq" id="WP_154919114.1">
    <property type="nucleotide sequence ID" value="NZ_VUOE01000002.1"/>
</dbReference>
<organism evidence="4 5">
    <name type="scientific">Maribacter flavus</name>
    <dbReference type="NCBI Taxonomy" id="1658664"/>
    <lineage>
        <taxon>Bacteria</taxon>
        <taxon>Pseudomonadati</taxon>
        <taxon>Bacteroidota</taxon>
        <taxon>Flavobacteriia</taxon>
        <taxon>Flavobacteriales</taxon>
        <taxon>Flavobacteriaceae</taxon>
        <taxon>Maribacter</taxon>
    </lineage>
</organism>
<keyword evidence="1 4" id="KW-0378">Hydrolase</keyword>
<keyword evidence="2" id="KW-0464">Manganese</keyword>
<proteinExistence type="predicted"/>
<feature type="binding site" evidence="2">
    <location>
        <position position="96"/>
    </location>
    <ligand>
        <name>Mn(2+)</name>
        <dbReference type="ChEBI" id="CHEBI:29035"/>
        <label>2</label>
    </ligand>
</feature>
<dbReference type="PANTHER" id="PTHR11014">
    <property type="entry name" value="PEPTIDASE M20 FAMILY MEMBER"/>
    <property type="match status" value="1"/>
</dbReference>
<dbReference type="Proteomes" id="UP000323188">
    <property type="component" value="Unassembled WGS sequence"/>
</dbReference>
<feature type="binding site" evidence="2">
    <location>
        <position position="350"/>
    </location>
    <ligand>
        <name>Mn(2+)</name>
        <dbReference type="ChEBI" id="CHEBI:29035"/>
        <label>2</label>
    </ligand>
</feature>
<name>A0A5B2TQM9_9FLAO</name>
<dbReference type="EMBL" id="VUOE01000002">
    <property type="protein sequence ID" value="KAA2216921.1"/>
    <property type="molecule type" value="Genomic_DNA"/>
</dbReference>
<dbReference type="PANTHER" id="PTHR11014:SF169">
    <property type="entry name" value="CLAN MH, FAMILY M20, PEPTIDASE T-LIKE METALLOPEPTIDASE"/>
    <property type="match status" value="1"/>
</dbReference>
<dbReference type="Gene3D" id="3.30.70.360">
    <property type="match status" value="1"/>
</dbReference>
<evidence type="ECO:0000256" key="2">
    <source>
        <dbReference type="PIRSR" id="PIRSR005962-1"/>
    </source>
</evidence>
<dbReference type="Gene3D" id="3.40.630.10">
    <property type="entry name" value="Zn peptidases"/>
    <property type="match status" value="1"/>
</dbReference>
<feature type="binding site" evidence="2">
    <location>
        <position position="155"/>
    </location>
    <ligand>
        <name>Mn(2+)</name>
        <dbReference type="ChEBI" id="CHEBI:29035"/>
        <label>2</label>
    </ligand>
</feature>
<evidence type="ECO:0000313" key="5">
    <source>
        <dbReference type="Proteomes" id="UP000323188"/>
    </source>
</evidence>
<feature type="binding site" evidence="2">
    <location>
        <position position="94"/>
    </location>
    <ligand>
        <name>Mn(2+)</name>
        <dbReference type="ChEBI" id="CHEBI:29035"/>
        <label>2</label>
    </ligand>
</feature>
<dbReference type="InterPro" id="IPR036264">
    <property type="entry name" value="Bact_exopeptidase_dim_dom"/>
</dbReference>
<feature type="binding site" evidence="2">
    <location>
        <position position="129"/>
    </location>
    <ligand>
        <name>Mn(2+)</name>
        <dbReference type="ChEBI" id="CHEBI:29035"/>
        <label>2</label>
    </ligand>
</feature>
<evidence type="ECO:0000313" key="4">
    <source>
        <dbReference type="EMBL" id="KAA2216921.1"/>
    </source>
</evidence>
<dbReference type="NCBIfam" id="TIGR01891">
    <property type="entry name" value="amidohydrolases"/>
    <property type="match status" value="1"/>
</dbReference>
<dbReference type="AlphaFoldDB" id="A0A5B2TQM9"/>
<dbReference type="SUPFAM" id="SSF53187">
    <property type="entry name" value="Zn-dependent exopeptidases"/>
    <property type="match status" value="1"/>
</dbReference>
<keyword evidence="2" id="KW-0479">Metal-binding</keyword>
<dbReference type="InterPro" id="IPR002933">
    <property type="entry name" value="Peptidase_M20"/>
</dbReference>
<dbReference type="SUPFAM" id="SSF55031">
    <property type="entry name" value="Bacterial exopeptidase dimerisation domain"/>
    <property type="match status" value="1"/>
</dbReference>
<comment type="cofactor">
    <cofactor evidence="2">
        <name>Mn(2+)</name>
        <dbReference type="ChEBI" id="CHEBI:29035"/>
    </cofactor>
    <text evidence="2">The Mn(2+) ion enhances activity.</text>
</comment>
<dbReference type="GO" id="GO:0046872">
    <property type="term" value="F:metal ion binding"/>
    <property type="evidence" value="ECO:0007669"/>
    <property type="project" value="UniProtKB-KW"/>
</dbReference>
<dbReference type="GO" id="GO:0016787">
    <property type="term" value="F:hydrolase activity"/>
    <property type="evidence" value="ECO:0007669"/>
    <property type="project" value="UniProtKB-KW"/>
</dbReference>
<reference evidence="4 5" key="1">
    <citation type="submission" date="2019-09" db="EMBL/GenBank/DDBJ databases">
        <authorList>
            <person name="Khan S.A."/>
            <person name="Jeon C.O."/>
            <person name="Chun B.H."/>
            <person name="Jeong S.E."/>
        </authorList>
    </citation>
    <scope>NUCLEOTIDE SEQUENCE [LARGE SCALE GENOMIC DNA]</scope>
    <source>
        <strain evidence="4 5">KCTC 42508</strain>
    </source>
</reference>